<dbReference type="GO" id="GO:0046512">
    <property type="term" value="P:sphingosine biosynthetic process"/>
    <property type="evidence" value="ECO:0007669"/>
    <property type="project" value="TreeGrafter"/>
</dbReference>
<reference evidence="6 7" key="1">
    <citation type="journal article" date="2018" name="Gigascience">
        <title>Genomes of trombidid mites reveal novel predicted allergens and laterally-transferred genes associated with secondary metabolism.</title>
        <authorList>
            <person name="Dong X."/>
            <person name="Chaisiri K."/>
            <person name="Xia D."/>
            <person name="Armstrong S.D."/>
            <person name="Fang Y."/>
            <person name="Donnelly M.J."/>
            <person name="Kadowaki T."/>
            <person name="McGarry J.W."/>
            <person name="Darby A.C."/>
            <person name="Makepeace B.L."/>
        </authorList>
    </citation>
    <scope>NUCLEOTIDE SEQUENCE [LARGE SCALE GENOMIC DNA]</scope>
    <source>
        <strain evidence="6">UoL-UT</strain>
    </source>
</reference>
<dbReference type="PANTHER" id="PTHR13693:SF3">
    <property type="entry name" value="LD36009P"/>
    <property type="match status" value="1"/>
</dbReference>
<name>A0A443RX89_9ACAR</name>
<dbReference type="STRING" id="299467.A0A443RX89"/>
<dbReference type="InterPro" id="IPR015421">
    <property type="entry name" value="PyrdxlP-dep_Trfase_major"/>
</dbReference>
<accession>A0A443RX89</accession>
<keyword evidence="4" id="KW-0012">Acyltransferase</keyword>
<dbReference type="PANTHER" id="PTHR13693">
    <property type="entry name" value="CLASS II AMINOTRANSFERASE/8-AMINO-7-OXONONANOATE SYNTHASE"/>
    <property type="match status" value="1"/>
</dbReference>
<dbReference type="VEuPathDB" id="VectorBase:LDEU012282"/>
<comment type="similarity">
    <text evidence="2">Belongs to the class-II pyridoxal-phosphate-dependent aminotransferase family.</text>
</comment>
<evidence type="ECO:0000256" key="1">
    <source>
        <dbReference type="ARBA" id="ARBA00001933"/>
    </source>
</evidence>
<dbReference type="EMBL" id="NCKV01023005">
    <property type="protein sequence ID" value="RWS19758.1"/>
    <property type="molecule type" value="Genomic_DNA"/>
</dbReference>
<dbReference type="SUPFAM" id="SSF53383">
    <property type="entry name" value="PLP-dependent transferases"/>
    <property type="match status" value="1"/>
</dbReference>
<dbReference type="GO" id="GO:0030170">
    <property type="term" value="F:pyridoxal phosphate binding"/>
    <property type="evidence" value="ECO:0007669"/>
    <property type="project" value="InterPro"/>
</dbReference>
<dbReference type="AlphaFoldDB" id="A0A443RX89"/>
<gene>
    <name evidence="6" type="ORF">B4U80_00520</name>
</gene>
<dbReference type="Pfam" id="PF00155">
    <property type="entry name" value="Aminotran_1_2"/>
    <property type="match status" value="1"/>
</dbReference>
<evidence type="ECO:0000313" key="7">
    <source>
        <dbReference type="Proteomes" id="UP000288716"/>
    </source>
</evidence>
<organism evidence="6 7">
    <name type="scientific">Leptotrombidium deliense</name>
    <dbReference type="NCBI Taxonomy" id="299467"/>
    <lineage>
        <taxon>Eukaryota</taxon>
        <taxon>Metazoa</taxon>
        <taxon>Ecdysozoa</taxon>
        <taxon>Arthropoda</taxon>
        <taxon>Chelicerata</taxon>
        <taxon>Arachnida</taxon>
        <taxon>Acari</taxon>
        <taxon>Acariformes</taxon>
        <taxon>Trombidiformes</taxon>
        <taxon>Prostigmata</taxon>
        <taxon>Anystina</taxon>
        <taxon>Parasitengona</taxon>
        <taxon>Trombiculoidea</taxon>
        <taxon>Trombiculidae</taxon>
        <taxon>Leptotrombidium</taxon>
    </lineage>
</organism>
<dbReference type="OrthoDB" id="65434at2759"/>
<comment type="caution">
    <text evidence="6">The sequence shown here is derived from an EMBL/GenBank/DDBJ whole genome shotgun (WGS) entry which is preliminary data.</text>
</comment>
<comment type="cofactor">
    <cofactor evidence="1">
        <name>pyridoxal 5'-phosphate</name>
        <dbReference type="ChEBI" id="CHEBI:597326"/>
    </cofactor>
</comment>
<keyword evidence="7" id="KW-1185">Reference proteome</keyword>
<proteinExistence type="inferred from homology"/>
<evidence type="ECO:0000256" key="3">
    <source>
        <dbReference type="ARBA" id="ARBA00022679"/>
    </source>
</evidence>
<evidence type="ECO:0000256" key="4">
    <source>
        <dbReference type="ARBA" id="ARBA00023315"/>
    </source>
</evidence>
<dbReference type="GO" id="GO:0046513">
    <property type="term" value="P:ceramide biosynthetic process"/>
    <property type="evidence" value="ECO:0007669"/>
    <property type="project" value="TreeGrafter"/>
</dbReference>
<dbReference type="GO" id="GO:0017059">
    <property type="term" value="C:serine palmitoyltransferase complex"/>
    <property type="evidence" value="ECO:0007669"/>
    <property type="project" value="TreeGrafter"/>
</dbReference>
<dbReference type="GO" id="GO:0004758">
    <property type="term" value="F:serine C-palmitoyltransferase activity"/>
    <property type="evidence" value="ECO:0007669"/>
    <property type="project" value="TreeGrafter"/>
</dbReference>
<protein>
    <submittedName>
        <fullName evidence="6">Serine palmitoyltransferase 3-like protein</fullName>
    </submittedName>
</protein>
<dbReference type="InterPro" id="IPR015424">
    <property type="entry name" value="PyrdxlP-dep_Trfase"/>
</dbReference>
<dbReference type="InterPro" id="IPR004839">
    <property type="entry name" value="Aminotransferase_I/II_large"/>
</dbReference>
<evidence type="ECO:0000259" key="5">
    <source>
        <dbReference type="Pfam" id="PF00155"/>
    </source>
</evidence>
<keyword evidence="3 6" id="KW-0808">Transferase</keyword>
<dbReference type="GO" id="GO:0016020">
    <property type="term" value="C:membrane"/>
    <property type="evidence" value="ECO:0007669"/>
    <property type="project" value="GOC"/>
</dbReference>
<sequence>MELVTDDYNCCFRLTGKTKEVINLGSYNYLGFAQNNCMRIESDERAINEYGIGVASTQNEFGTTVMHRELENQMSHFLGVEDCIVFGMGFATNSTNLPTLVGKGCLILSDEFNHASLILGSRLSRATIKIFKHNVMKDLGRKLRVAVVKGEPRTHRLWKTILIVVEDIYSMEGTVVELPTII</sequence>
<feature type="domain" description="Aminotransferase class I/classII large" evidence="5">
    <location>
        <begin position="20"/>
        <end position="180"/>
    </location>
</feature>
<dbReference type="Gene3D" id="3.40.640.10">
    <property type="entry name" value="Type I PLP-dependent aspartate aminotransferase-like (Major domain)"/>
    <property type="match status" value="1"/>
</dbReference>
<dbReference type="Proteomes" id="UP000288716">
    <property type="component" value="Unassembled WGS sequence"/>
</dbReference>
<evidence type="ECO:0000256" key="2">
    <source>
        <dbReference type="ARBA" id="ARBA00008392"/>
    </source>
</evidence>
<evidence type="ECO:0000313" key="6">
    <source>
        <dbReference type="EMBL" id="RWS19758.1"/>
    </source>
</evidence>
<dbReference type="InterPro" id="IPR050087">
    <property type="entry name" value="AON_synthase_class-II"/>
</dbReference>